<keyword evidence="4 10" id="KW-0547">Nucleotide-binding</keyword>
<comment type="catalytic activity">
    <reaction evidence="7">
        <text>n ATP + n H2O + a microtubule = n ADP + n phosphate + (n+1) alpha/beta tubulin heterodimers.</text>
        <dbReference type="EC" id="5.6.1.1"/>
    </reaction>
</comment>
<feature type="chain" id="PRO_5037364245" description="microtubule-severing ATPase" evidence="11">
    <location>
        <begin position="18"/>
        <end position="593"/>
    </location>
</feature>
<dbReference type="InterPro" id="IPR003959">
    <property type="entry name" value="ATPase_AAA_core"/>
</dbReference>
<proteinExistence type="inferred from homology"/>
<feature type="repeat" description="ARM" evidence="9">
    <location>
        <begin position="91"/>
        <end position="134"/>
    </location>
</feature>
<evidence type="ECO:0000313" key="14">
    <source>
        <dbReference type="WBParaSite" id="Gr19_v10_g1752.t1"/>
    </source>
</evidence>
<dbReference type="InterPro" id="IPR050304">
    <property type="entry name" value="MT-severing_AAA_ATPase"/>
</dbReference>
<evidence type="ECO:0000256" key="4">
    <source>
        <dbReference type="ARBA" id="ARBA00022741"/>
    </source>
</evidence>
<dbReference type="PANTHER" id="PTHR23074:SF86">
    <property type="entry name" value="SPASTIN"/>
    <property type="match status" value="1"/>
</dbReference>
<evidence type="ECO:0000256" key="8">
    <source>
        <dbReference type="ARBA" id="ARBA00038871"/>
    </source>
</evidence>
<sequence length="593" mass="65763">MDLLVLIISVIFPFLSAMPPSPNRTTLEMLLKNKETVDTSNDRTDDIQAIVRQAKSADPNVRFEAVNRARILLSASKNAKELPISEFISAGFLPILVNCLESDDATNLVWFASWTLANIACGSTDQRNAIVEAGVVPRLVNLLQSSNVNACVHAGRALDNIVSGGPDLAHAVVKAGAVPKCLKLLESSIENVRTKAVQVLTSIIEKIPNFDDYSIDEEHIQIMRDEQLTQKILRGIMQILKKEQHRDVFIKKMEACGGLDKIEQLERQESKEILKMCIKRHQPISRENLLKNVEAKFGEEILSHIVQTSGIQLSDIEENVTAKAALETSVVLPALNPGLFTGLRAPPKGILLFGPPGNGKTMLAKAVANECQATFFSISASTIASKWYGESENLVKTLFQMARNAQPSIIFIDEIDSLLCQRSSKDGDGARRVKTEFLVQMDGFSSSSMANERVLVLGATNRPQDLDEAVLRRFSRRIFVDLPNSKARAKMIQNTFERTKTKLELSDDELAEIANKTENYSYSDLWDVCVAAAYCPVQSARENDWLLRKTTGDKLRPVTATDLECAMRTVKASSNAENRQELIEFAKKYAKLP</sequence>
<evidence type="ECO:0000256" key="11">
    <source>
        <dbReference type="SAM" id="SignalP"/>
    </source>
</evidence>
<dbReference type="GO" id="GO:0008568">
    <property type="term" value="F:microtubule severing ATPase activity"/>
    <property type="evidence" value="ECO:0007669"/>
    <property type="project" value="UniProtKB-EC"/>
</dbReference>
<dbReference type="Gene3D" id="1.25.10.10">
    <property type="entry name" value="Leucine-rich Repeat Variant"/>
    <property type="match status" value="1"/>
</dbReference>
<evidence type="ECO:0000256" key="10">
    <source>
        <dbReference type="RuleBase" id="RU003651"/>
    </source>
</evidence>
<dbReference type="SUPFAM" id="SSF48371">
    <property type="entry name" value="ARM repeat"/>
    <property type="match status" value="1"/>
</dbReference>
<dbReference type="Pfam" id="PF17862">
    <property type="entry name" value="AAA_lid_3"/>
    <property type="match status" value="1"/>
</dbReference>
<dbReference type="Gene3D" id="1.10.8.60">
    <property type="match status" value="1"/>
</dbReference>
<dbReference type="InterPro" id="IPR000225">
    <property type="entry name" value="Armadillo"/>
</dbReference>
<dbReference type="GO" id="GO:0005874">
    <property type="term" value="C:microtubule"/>
    <property type="evidence" value="ECO:0007669"/>
    <property type="project" value="UniProtKB-KW"/>
</dbReference>
<dbReference type="InterPro" id="IPR041569">
    <property type="entry name" value="AAA_lid_3"/>
</dbReference>
<dbReference type="PANTHER" id="PTHR23074">
    <property type="entry name" value="AAA DOMAIN-CONTAINING"/>
    <property type="match status" value="1"/>
</dbReference>
<feature type="domain" description="AAA+ ATPase" evidence="12">
    <location>
        <begin position="346"/>
        <end position="484"/>
    </location>
</feature>
<keyword evidence="2" id="KW-0963">Cytoplasm</keyword>
<dbReference type="InterPro" id="IPR027417">
    <property type="entry name" value="P-loop_NTPase"/>
</dbReference>
<evidence type="ECO:0000256" key="6">
    <source>
        <dbReference type="ARBA" id="ARBA00023235"/>
    </source>
</evidence>
<evidence type="ECO:0000256" key="2">
    <source>
        <dbReference type="ARBA" id="ARBA00022490"/>
    </source>
</evidence>
<protein>
    <recommendedName>
        <fullName evidence="8">microtubule-severing ATPase</fullName>
        <ecNumber evidence="8">5.6.1.1</ecNumber>
    </recommendedName>
</protein>
<dbReference type="SMART" id="SM00382">
    <property type="entry name" value="AAA"/>
    <property type="match status" value="1"/>
</dbReference>
<evidence type="ECO:0000256" key="1">
    <source>
        <dbReference type="ARBA" id="ARBA00004496"/>
    </source>
</evidence>
<evidence type="ECO:0000256" key="5">
    <source>
        <dbReference type="ARBA" id="ARBA00022840"/>
    </source>
</evidence>
<dbReference type="CDD" id="cd19509">
    <property type="entry name" value="RecA-like_VPS4-like"/>
    <property type="match status" value="1"/>
</dbReference>
<keyword evidence="6" id="KW-0413">Isomerase</keyword>
<keyword evidence="13" id="KW-1185">Reference proteome</keyword>
<keyword evidence="5 10" id="KW-0067">ATP-binding</keyword>
<evidence type="ECO:0000256" key="3">
    <source>
        <dbReference type="ARBA" id="ARBA00022701"/>
    </source>
</evidence>
<comment type="subcellular location">
    <subcellularLocation>
        <location evidence="1">Cytoplasm</location>
    </subcellularLocation>
</comment>
<dbReference type="FunFam" id="3.40.50.300:FF:001054">
    <property type="entry name" value="ATPase, AAA family, putative"/>
    <property type="match status" value="1"/>
</dbReference>
<dbReference type="InterPro" id="IPR011989">
    <property type="entry name" value="ARM-like"/>
</dbReference>
<dbReference type="Proteomes" id="UP000887572">
    <property type="component" value="Unplaced"/>
</dbReference>
<dbReference type="PROSITE" id="PS00674">
    <property type="entry name" value="AAA"/>
    <property type="match status" value="1"/>
</dbReference>
<dbReference type="SUPFAM" id="SSF52540">
    <property type="entry name" value="P-loop containing nucleoside triphosphate hydrolases"/>
    <property type="match status" value="1"/>
</dbReference>
<dbReference type="WBParaSite" id="Gr19_v10_g1752.t1">
    <property type="protein sequence ID" value="Gr19_v10_g1752.t1"/>
    <property type="gene ID" value="Gr19_v10_g1752"/>
</dbReference>
<evidence type="ECO:0000259" key="12">
    <source>
        <dbReference type="SMART" id="SM00382"/>
    </source>
</evidence>
<evidence type="ECO:0000313" key="13">
    <source>
        <dbReference type="Proteomes" id="UP000887572"/>
    </source>
</evidence>
<dbReference type="AlphaFoldDB" id="A0A914HHD5"/>
<dbReference type="InterPro" id="IPR003960">
    <property type="entry name" value="ATPase_AAA_CS"/>
</dbReference>
<comment type="similarity">
    <text evidence="10">Belongs to the AAA ATPase family.</text>
</comment>
<dbReference type="Pfam" id="PF00004">
    <property type="entry name" value="AAA"/>
    <property type="match status" value="1"/>
</dbReference>
<feature type="signal peptide" evidence="11">
    <location>
        <begin position="1"/>
        <end position="17"/>
    </location>
</feature>
<keyword evidence="11" id="KW-0732">Signal</keyword>
<dbReference type="SMART" id="SM00185">
    <property type="entry name" value="ARM"/>
    <property type="match status" value="3"/>
</dbReference>
<keyword evidence="3" id="KW-0493">Microtubule</keyword>
<evidence type="ECO:0000256" key="9">
    <source>
        <dbReference type="PROSITE-ProRule" id="PRU00259"/>
    </source>
</evidence>
<accession>A0A914HHD5</accession>
<dbReference type="InterPro" id="IPR003593">
    <property type="entry name" value="AAA+_ATPase"/>
</dbReference>
<evidence type="ECO:0000256" key="7">
    <source>
        <dbReference type="ARBA" id="ARBA00036378"/>
    </source>
</evidence>
<dbReference type="Pfam" id="PF00514">
    <property type="entry name" value="Arm"/>
    <property type="match status" value="1"/>
</dbReference>
<name>A0A914HHD5_GLORO</name>
<dbReference type="Gene3D" id="3.40.50.300">
    <property type="entry name" value="P-loop containing nucleotide triphosphate hydrolases"/>
    <property type="match status" value="1"/>
</dbReference>
<reference evidence="14" key="1">
    <citation type="submission" date="2022-11" db="UniProtKB">
        <authorList>
            <consortium name="WormBaseParasite"/>
        </authorList>
    </citation>
    <scope>IDENTIFICATION</scope>
</reference>
<dbReference type="GO" id="GO:0005524">
    <property type="term" value="F:ATP binding"/>
    <property type="evidence" value="ECO:0007669"/>
    <property type="project" value="UniProtKB-KW"/>
</dbReference>
<dbReference type="EC" id="5.6.1.1" evidence="8"/>
<organism evidence="13 14">
    <name type="scientific">Globodera rostochiensis</name>
    <name type="common">Golden nematode worm</name>
    <name type="synonym">Heterodera rostochiensis</name>
    <dbReference type="NCBI Taxonomy" id="31243"/>
    <lineage>
        <taxon>Eukaryota</taxon>
        <taxon>Metazoa</taxon>
        <taxon>Ecdysozoa</taxon>
        <taxon>Nematoda</taxon>
        <taxon>Chromadorea</taxon>
        <taxon>Rhabditida</taxon>
        <taxon>Tylenchina</taxon>
        <taxon>Tylenchomorpha</taxon>
        <taxon>Tylenchoidea</taxon>
        <taxon>Heteroderidae</taxon>
        <taxon>Heteroderinae</taxon>
        <taxon>Globodera</taxon>
    </lineage>
</organism>
<dbReference type="InterPro" id="IPR016024">
    <property type="entry name" value="ARM-type_fold"/>
</dbReference>
<dbReference type="GO" id="GO:0016887">
    <property type="term" value="F:ATP hydrolysis activity"/>
    <property type="evidence" value="ECO:0007669"/>
    <property type="project" value="InterPro"/>
</dbReference>
<dbReference type="GO" id="GO:0005737">
    <property type="term" value="C:cytoplasm"/>
    <property type="evidence" value="ECO:0007669"/>
    <property type="project" value="UniProtKB-SubCell"/>
</dbReference>
<dbReference type="PROSITE" id="PS50176">
    <property type="entry name" value="ARM_REPEAT"/>
    <property type="match status" value="1"/>
</dbReference>